<sequence length="114" mass="12722">MYCHEPKKRRVCGGSELIESDVDVGDEVQVEVDVEVGDQEVPDEKDVEGEVDEYASNSNDNRPVARCHTKRGMCFEKIVGRNPKITQLEDLSNIELAIVDDDPQYNGAIDALVE</sequence>
<evidence type="ECO:0000313" key="2">
    <source>
        <dbReference type="EMBL" id="BAD89447.1"/>
    </source>
</evidence>
<feature type="region of interest" description="Disordered" evidence="1">
    <location>
        <begin position="42"/>
        <end position="62"/>
    </location>
</feature>
<evidence type="ECO:0000256" key="1">
    <source>
        <dbReference type="SAM" id="MobiDB-lite"/>
    </source>
</evidence>
<gene>
    <name evidence="2" type="primary">B1642C07.29</name>
</gene>
<dbReference type="AlphaFoldDB" id="Q5F1Y8"/>
<protein>
    <submittedName>
        <fullName evidence="2">Uncharacterized protein B1642C07.29</fullName>
    </submittedName>
</protein>
<reference evidence="2" key="1">
    <citation type="submission" date="2005-01" db="EMBL/GenBank/DDBJ databases">
        <title>Oryza sativa nipponbare(GA3) genomic DNA, chromosome 1, BAC clone:B1642C07.</title>
        <authorList>
            <person name="Sasaki T."/>
            <person name="Matsumoto T."/>
            <person name="Fujisawa M."/>
        </authorList>
    </citation>
    <scope>NUCLEOTIDE SEQUENCE</scope>
</reference>
<dbReference type="EMBL" id="AP008246">
    <property type="protein sequence ID" value="BAD89447.1"/>
    <property type="molecule type" value="Genomic_DNA"/>
</dbReference>
<proteinExistence type="predicted"/>
<name>Q5F1Y8_ORYSJ</name>
<organism evidence="2">
    <name type="scientific">Oryza sativa subsp. japonica</name>
    <name type="common">Rice</name>
    <dbReference type="NCBI Taxonomy" id="39947"/>
    <lineage>
        <taxon>Eukaryota</taxon>
        <taxon>Viridiplantae</taxon>
        <taxon>Streptophyta</taxon>
        <taxon>Embryophyta</taxon>
        <taxon>Tracheophyta</taxon>
        <taxon>Spermatophyta</taxon>
        <taxon>Magnoliopsida</taxon>
        <taxon>Liliopsida</taxon>
        <taxon>Poales</taxon>
        <taxon>Poaceae</taxon>
        <taxon>BOP clade</taxon>
        <taxon>Oryzoideae</taxon>
        <taxon>Oryzeae</taxon>
        <taxon>Oryzinae</taxon>
        <taxon>Oryza</taxon>
        <taxon>Oryza sativa</taxon>
    </lineage>
</organism>
<feature type="compositionally biased region" description="Acidic residues" evidence="1">
    <location>
        <begin position="42"/>
        <end position="53"/>
    </location>
</feature>
<accession>Q5F1Y8</accession>